<proteinExistence type="predicted"/>
<sequence length="121" mass="13285">MFNWLRDKLKCIRPVSSWMVTISGEAIVTTDGQGTERQLPIVDLKRVVVATDDSGPWGDDVVFLLYSDGSEPVGIFPLEAGGCQDFVDWLSTLDGYKDREMAKAMSSTEVARFAVFSAESG</sequence>
<evidence type="ECO:0000313" key="1">
    <source>
        <dbReference type="EMBL" id="QHD66160.1"/>
    </source>
</evidence>
<organism evidence="1 2">
    <name type="scientific">Sphingobium yanoikuyae</name>
    <name type="common">Sphingomonas yanoikuyae</name>
    <dbReference type="NCBI Taxonomy" id="13690"/>
    <lineage>
        <taxon>Bacteria</taxon>
        <taxon>Pseudomonadati</taxon>
        <taxon>Pseudomonadota</taxon>
        <taxon>Alphaproteobacteria</taxon>
        <taxon>Sphingomonadales</taxon>
        <taxon>Sphingomonadaceae</taxon>
        <taxon>Sphingobium</taxon>
    </lineage>
</organism>
<name>A0A6P1GCT8_SPHYA</name>
<dbReference type="RefSeq" id="WP_159365633.1">
    <property type="nucleotide sequence ID" value="NZ_CP047218.1"/>
</dbReference>
<gene>
    <name evidence="1" type="ORF">GS397_03095</name>
</gene>
<dbReference type="EMBL" id="CP047218">
    <property type="protein sequence ID" value="QHD66160.1"/>
    <property type="molecule type" value="Genomic_DNA"/>
</dbReference>
<protein>
    <submittedName>
        <fullName evidence="1">Uncharacterized protein</fullName>
    </submittedName>
</protein>
<reference evidence="1 2" key="1">
    <citation type="submission" date="2019-12" db="EMBL/GenBank/DDBJ databases">
        <title>Functional and genomic insights into the Sphingobium yanoikuyae YC-JY1, a bacterium efficiently degrading bisphenol A.</title>
        <authorList>
            <person name="Jia Y."/>
            <person name="Li X."/>
            <person name="Wang J."/>
            <person name="Eltoukhy A."/>
            <person name="Lamraoui I."/>
            <person name="Yan Y."/>
        </authorList>
    </citation>
    <scope>NUCLEOTIDE SEQUENCE [LARGE SCALE GENOMIC DNA]</scope>
    <source>
        <strain evidence="1 2">YC-JY1</strain>
    </source>
</reference>
<dbReference type="Proteomes" id="UP000464086">
    <property type="component" value="Chromosome"/>
</dbReference>
<evidence type="ECO:0000313" key="2">
    <source>
        <dbReference type="Proteomes" id="UP000464086"/>
    </source>
</evidence>
<accession>A0A6P1GCT8</accession>
<dbReference type="AlphaFoldDB" id="A0A6P1GCT8"/>